<proteinExistence type="predicted"/>
<dbReference type="Proteomes" id="UP001214757">
    <property type="component" value="Unassembled WGS sequence"/>
</dbReference>
<dbReference type="EMBL" id="JAQRFO010000001">
    <property type="protein sequence ID" value="MDC9620150.1"/>
    <property type="molecule type" value="Genomic_DNA"/>
</dbReference>
<comment type="caution">
    <text evidence="1">The sequence shown here is derived from an EMBL/GenBank/DDBJ whole genome shotgun (WGS) entry which is preliminary data.</text>
</comment>
<dbReference type="Pfam" id="PF10076">
    <property type="entry name" value="Phage_Mu_Gp48"/>
    <property type="match status" value="1"/>
</dbReference>
<evidence type="ECO:0000313" key="1">
    <source>
        <dbReference type="EMBL" id="MDC9620150.1"/>
    </source>
</evidence>
<reference evidence="1 2" key="1">
    <citation type="submission" date="2023-02" db="EMBL/GenBank/DDBJ databases">
        <title>Entomopathogenic bacteria.</title>
        <authorList>
            <person name="Machado R.A."/>
        </authorList>
    </citation>
    <scope>NUCLEOTIDE SEQUENCE [LARGE SCALE GENOMIC DNA]</scope>
    <source>
        <strain evidence="1 2">XENO-7</strain>
    </source>
</reference>
<dbReference type="InterPro" id="IPR018755">
    <property type="entry name" value="Phage_Mu_Gp48"/>
</dbReference>
<protein>
    <submittedName>
        <fullName evidence="1">DUF2313 domain-containing protein</fullName>
    </submittedName>
</protein>
<name>A0ABT5LXI5_9GAMM</name>
<sequence>MAMTAKDYQRSGLQLLPNGLAWSKDLDSNLAKLMLATGEEFARVDAINAALLEEIFADRAFMLLDDWEDFVGLPDCSIDKESSINSRRQAVKTKLIMSGSLCNQFYERLAADRGYRIRLEEHYPHHCLRDCNYPIYPDINWFRVFVHVADRTTHFATVLDHCQQRLRIADAADLECLLARYAPAETEFVFIYE</sequence>
<dbReference type="RefSeq" id="WP_273577823.1">
    <property type="nucleotide sequence ID" value="NZ_JAQRFO010000001.1"/>
</dbReference>
<gene>
    <name evidence="1" type="ORF">PSI22_00530</name>
</gene>
<accession>A0ABT5LXI5</accession>
<evidence type="ECO:0000313" key="2">
    <source>
        <dbReference type="Proteomes" id="UP001214757"/>
    </source>
</evidence>
<keyword evidence="2" id="KW-1185">Reference proteome</keyword>
<organism evidence="1 2">
    <name type="scientific">Xenorhabdus aichiensis</name>
    <dbReference type="NCBI Taxonomy" id="3025874"/>
    <lineage>
        <taxon>Bacteria</taxon>
        <taxon>Pseudomonadati</taxon>
        <taxon>Pseudomonadota</taxon>
        <taxon>Gammaproteobacteria</taxon>
        <taxon>Enterobacterales</taxon>
        <taxon>Morganellaceae</taxon>
        <taxon>Xenorhabdus</taxon>
    </lineage>
</organism>